<dbReference type="CDD" id="cd23945">
    <property type="entry name" value="PAPS_reductase"/>
    <property type="match status" value="1"/>
</dbReference>
<dbReference type="STRING" id="479433.Caci_7377"/>
<evidence type="ECO:0000313" key="7">
    <source>
        <dbReference type="Proteomes" id="UP000000851"/>
    </source>
</evidence>
<comment type="catalytic activity">
    <reaction evidence="4">
        <text>[thioredoxin]-disulfide + sulfite + AMP + 2 H(+) = adenosine 5'-phosphosulfate + [thioredoxin]-dithiol</text>
        <dbReference type="Rhea" id="RHEA:21976"/>
        <dbReference type="Rhea" id="RHEA-COMP:10698"/>
        <dbReference type="Rhea" id="RHEA-COMP:10700"/>
        <dbReference type="ChEBI" id="CHEBI:15378"/>
        <dbReference type="ChEBI" id="CHEBI:17359"/>
        <dbReference type="ChEBI" id="CHEBI:29950"/>
        <dbReference type="ChEBI" id="CHEBI:50058"/>
        <dbReference type="ChEBI" id="CHEBI:58243"/>
        <dbReference type="ChEBI" id="CHEBI:456215"/>
        <dbReference type="EC" id="1.8.4.10"/>
    </reaction>
</comment>
<dbReference type="eggNOG" id="COG0175">
    <property type="taxonomic scope" value="Bacteria"/>
</dbReference>
<dbReference type="NCBIfam" id="TIGR00434">
    <property type="entry name" value="cysH"/>
    <property type="match status" value="1"/>
</dbReference>
<comment type="subcellular location">
    <subcellularLocation>
        <location evidence="4">Cytoplasm</location>
    </subcellularLocation>
</comment>
<gene>
    <name evidence="4" type="primary">cysH</name>
    <name evidence="6" type="ordered locus">Caci_7377</name>
</gene>
<dbReference type="GO" id="GO:0070814">
    <property type="term" value="P:hydrogen sulfide biosynthetic process"/>
    <property type="evidence" value="ECO:0007669"/>
    <property type="project" value="UniProtKB-UniRule"/>
</dbReference>
<name>C7Q9N4_CATAD</name>
<dbReference type="GO" id="GO:0046872">
    <property type="term" value="F:metal ion binding"/>
    <property type="evidence" value="ECO:0007669"/>
    <property type="project" value="UniProtKB-KW"/>
</dbReference>
<evidence type="ECO:0000256" key="4">
    <source>
        <dbReference type="HAMAP-Rule" id="MF_00063"/>
    </source>
</evidence>
<dbReference type="GO" id="GO:0051539">
    <property type="term" value="F:4 iron, 4 sulfur cluster binding"/>
    <property type="evidence" value="ECO:0007669"/>
    <property type="project" value="UniProtKB-UniRule"/>
</dbReference>
<dbReference type="KEGG" id="cai:Caci_7377"/>
<dbReference type="OrthoDB" id="9794018at2"/>
<dbReference type="Proteomes" id="UP000000851">
    <property type="component" value="Chromosome"/>
</dbReference>
<dbReference type="GO" id="GO:0019379">
    <property type="term" value="P:sulfate assimilation, phosphoadenylyl sulfate reduction by phosphoadenylyl-sulfate reductase (thioredoxin)"/>
    <property type="evidence" value="ECO:0007669"/>
    <property type="project" value="UniProtKB-UniRule"/>
</dbReference>
<evidence type="ECO:0000256" key="2">
    <source>
        <dbReference type="ARBA" id="ARBA00023002"/>
    </source>
</evidence>
<dbReference type="PANTHER" id="PTHR46509:SF1">
    <property type="entry name" value="PHOSPHOADENOSINE PHOSPHOSULFATE REDUCTASE"/>
    <property type="match status" value="1"/>
</dbReference>
<keyword evidence="4" id="KW-0963">Cytoplasm</keyword>
<dbReference type="PIRSF" id="PIRSF000857">
    <property type="entry name" value="PAPS_reductase"/>
    <property type="match status" value="1"/>
</dbReference>
<dbReference type="Gene3D" id="3.40.50.620">
    <property type="entry name" value="HUPs"/>
    <property type="match status" value="1"/>
</dbReference>
<keyword evidence="4" id="KW-0408">Iron</keyword>
<dbReference type="EC" id="1.8.4.10" evidence="4"/>
<feature type="binding site" evidence="4">
    <location>
        <position position="216"/>
    </location>
    <ligand>
        <name>[4Fe-4S] cluster</name>
        <dbReference type="ChEBI" id="CHEBI:49883"/>
    </ligand>
</feature>
<dbReference type="HAMAP" id="MF_00063">
    <property type="entry name" value="CysH"/>
    <property type="match status" value="1"/>
</dbReference>
<comment type="similarity">
    <text evidence="1 4">Belongs to the PAPS reductase family. CysH subfamily.</text>
</comment>
<dbReference type="FunCoup" id="C7Q9N4">
    <property type="interactions" value="115"/>
</dbReference>
<dbReference type="Pfam" id="PF01507">
    <property type="entry name" value="PAPS_reduct"/>
    <property type="match status" value="1"/>
</dbReference>
<dbReference type="AlphaFoldDB" id="C7Q9N4"/>
<keyword evidence="4" id="KW-0411">Iron-sulfur</keyword>
<proteinExistence type="inferred from homology"/>
<protein>
    <recommendedName>
        <fullName evidence="4">Adenosine 5'-phosphosulfate reductase</fullName>
        <shortName evidence="4">APS reductase</shortName>
        <ecNumber evidence="4">1.8.4.10</ecNumber>
    </recommendedName>
    <alternativeName>
        <fullName evidence="4">5'-adenylylsulfate reductase</fullName>
    </alternativeName>
    <alternativeName>
        <fullName evidence="4">Thioredoxin-dependent 5'-adenylylsulfate reductase</fullName>
    </alternativeName>
</protein>
<evidence type="ECO:0000256" key="3">
    <source>
        <dbReference type="ARBA" id="ARBA00024327"/>
    </source>
</evidence>
<feature type="binding site" evidence="4">
    <location>
        <position position="134"/>
    </location>
    <ligand>
        <name>[4Fe-4S] cluster</name>
        <dbReference type="ChEBI" id="CHEBI:49883"/>
    </ligand>
</feature>
<dbReference type="EMBL" id="CP001700">
    <property type="protein sequence ID" value="ACU76203.1"/>
    <property type="molecule type" value="Genomic_DNA"/>
</dbReference>
<sequence>MSADTTPAPAGPAATALVGRTDLRALAEQANAELENAPAGRIVEWAHATFGADLVVASSMADTHLVHLASTAAPGVDVAFLDTGYHFAETLGTRDAVAEVYPVRLLNITPLQTVAEQDAEYGPRLHERNPDQCCALRKVEPLERALKPYTAWINGMRREESPTRADIPVIGYDAKRDMVKISPLAAWTQDDLDAYIVDHGVLTNPLFMEGYTSIGCEPCTRKPLPGEDPRAGRWAGNAKTECGLHT</sequence>
<comment type="cofactor">
    <cofactor evidence="4">
        <name>[4Fe-4S] cluster</name>
        <dbReference type="ChEBI" id="CHEBI:49883"/>
    </cofactor>
    <text evidence="4">Binds 1 [4Fe-4S] cluster per subunit.</text>
</comment>
<dbReference type="NCBIfam" id="NF002537">
    <property type="entry name" value="PRK02090.1"/>
    <property type="match status" value="1"/>
</dbReference>
<feature type="binding site" evidence="4">
    <location>
        <position position="133"/>
    </location>
    <ligand>
        <name>[4Fe-4S] cluster</name>
        <dbReference type="ChEBI" id="CHEBI:49883"/>
    </ligand>
</feature>
<evidence type="ECO:0000259" key="5">
    <source>
        <dbReference type="Pfam" id="PF01507"/>
    </source>
</evidence>
<organism evidence="6 7">
    <name type="scientific">Catenulispora acidiphila (strain DSM 44928 / JCM 14897 / NBRC 102108 / NRRL B-24433 / ID139908)</name>
    <dbReference type="NCBI Taxonomy" id="479433"/>
    <lineage>
        <taxon>Bacteria</taxon>
        <taxon>Bacillati</taxon>
        <taxon>Actinomycetota</taxon>
        <taxon>Actinomycetes</taxon>
        <taxon>Catenulisporales</taxon>
        <taxon>Catenulisporaceae</taxon>
        <taxon>Catenulispora</taxon>
    </lineage>
</organism>
<keyword evidence="7" id="KW-1185">Reference proteome</keyword>
<dbReference type="GO" id="GO:0043866">
    <property type="term" value="F:adenylyl-sulfate reductase (thioredoxin) activity"/>
    <property type="evidence" value="ECO:0007669"/>
    <property type="project" value="UniProtKB-EC"/>
</dbReference>
<dbReference type="RefSeq" id="WP_015795931.1">
    <property type="nucleotide sequence ID" value="NC_013131.1"/>
</dbReference>
<dbReference type="InterPro" id="IPR014729">
    <property type="entry name" value="Rossmann-like_a/b/a_fold"/>
</dbReference>
<evidence type="ECO:0000256" key="1">
    <source>
        <dbReference type="ARBA" id="ARBA00009732"/>
    </source>
</evidence>
<dbReference type="GO" id="GO:0004604">
    <property type="term" value="F:phosphoadenylyl-sulfate reductase (thioredoxin) activity"/>
    <property type="evidence" value="ECO:0007669"/>
    <property type="project" value="UniProtKB-UniRule"/>
</dbReference>
<dbReference type="InParanoid" id="C7Q9N4"/>
<reference evidence="6 7" key="1">
    <citation type="journal article" date="2009" name="Stand. Genomic Sci.">
        <title>Complete genome sequence of Catenulispora acidiphila type strain (ID 139908).</title>
        <authorList>
            <person name="Copeland A."/>
            <person name="Lapidus A."/>
            <person name="Glavina Del Rio T."/>
            <person name="Nolan M."/>
            <person name="Lucas S."/>
            <person name="Chen F."/>
            <person name="Tice H."/>
            <person name="Cheng J.F."/>
            <person name="Bruce D."/>
            <person name="Goodwin L."/>
            <person name="Pitluck S."/>
            <person name="Mikhailova N."/>
            <person name="Pati A."/>
            <person name="Ivanova N."/>
            <person name="Mavromatis K."/>
            <person name="Chen A."/>
            <person name="Palaniappan K."/>
            <person name="Chain P."/>
            <person name="Land M."/>
            <person name="Hauser L."/>
            <person name="Chang Y.J."/>
            <person name="Jeffries C.D."/>
            <person name="Chertkov O."/>
            <person name="Brettin T."/>
            <person name="Detter J.C."/>
            <person name="Han C."/>
            <person name="Ali Z."/>
            <person name="Tindall B.J."/>
            <person name="Goker M."/>
            <person name="Bristow J."/>
            <person name="Eisen J.A."/>
            <person name="Markowitz V."/>
            <person name="Hugenholtz P."/>
            <person name="Kyrpides N.C."/>
            <person name="Klenk H.P."/>
        </authorList>
    </citation>
    <scope>NUCLEOTIDE SEQUENCE [LARGE SCALE GENOMIC DNA]</scope>
    <source>
        <strain evidence="7">DSM 44928 / JCM 14897 / NBRC 102108 / NRRL B-24433 / ID139908</strain>
    </source>
</reference>
<comment type="pathway">
    <text evidence="3 4">Sulfur metabolism; hydrogen sulfide biosynthesis; sulfite from sulfate.</text>
</comment>
<feature type="domain" description="Phosphoadenosine phosphosulphate reductase" evidence="5">
    <location>
        <begin position="56"/>
        <end position="222"/>
    </location>
</feature>
<dbReference type="InterPro" id="IPR002500">
    <property type="entry name" value="PAPS_reduct_dom"/>
</dbReference>
<keyword evidence="2 4" id="KW-0560">Oxidoreductase</keyword>
<dbReference type="SUPFAM" id="SSF52402">
    <property type="entry name" value="Adenine nucleotide alpha hydrolases-like"/>
    <property type="match status" value="1"/>
</dbReference>
<keyword evidence="4" id="KW-0479">Metal-binding</keyword>
<dbReference type="PANTHER" id="PTHR46509">
    <property type="entry name" value="PHOSPHOADENOSINE PHOSPHOSULFATE REDUCTASE"/>
    <property type="match status" value="1"/>
</dbReference>
<evidence type="ECO:0000313" key="6">
    <source>
        <dbReference type="EMBL" id="ACU76203.1"/>
    </source>
</evidence>
<feature type="binding site" evidence="4">
    <location>
        <position position="219"/>
    </location>
    <ligand>
        <name>[4Fe-4S] cluster</name>
        <dbReference type="ChEBI" id="CHEBI:49883"/>
    </ligand>
</feature>
<feature type="active site" description="Nucleophile; cysteine thiosulfonate intermediate" evidence="4">
    <location>
        <position position="242"/>
    </location>
</feature>
<dbReference type="GO" id="GO:0005737">
    <property type="term" value="C:cytoplasm"/>
    <property type="evidence" value="ECO:0007669"/>
    <property type="project" value="UniProtKB-SubCell"/>
</dbReference>
<comment type="function">
    <text evidence="4">Catalyzes the formation of sulfite from adenosine 5'-phosphosulfate (APS) using thioredoxin as an electron donor.</text>
</comment>
<accession>C7Q9N4</accession>
<dbReference type="InterPro" id="IPR004511">
    <property type="entry name" value="PAPS/APS_Rdtase"/>
</dbReference>
<dbReference type="HOGENOM" id="CLU_044089_2_0_11"/>